<dbReference type="Proteomes" id="UP000514720">
    <property type="component" value="Chromosome"/>
</dbReference>
<organism evidence="2 3">
    <name type="scientific">Candidatus Xianfuyuplasma coldseepsis</name>
    <dbReference type="NCBI Taxonomy" id="2782163"/>
    <lineage>
        <taxon>Bacteria</taxon>
        <taxon>Bacillati</taxon>
        <taxon>Mycoplasmatota</taxon>
        <taxon>Mollicutes</taxon>
        <taxon>Candidatus Izemoplasmatales</taxon>
        <taxon>Candidatus Izemoplasmataceae</taxon>
        <taxon>Candidatus Xianfuyuplasma</taxon>
    </lineage>
</organism>
<gene>
    <name evidence="2" type="ORF">G4Z02_05650</name>
</gene>
<dbReference type="EMBL" id="CP048914">
    <property type="protein sequence ID" value="QMS85253.1"/>
    <property type="molecule type" value="Genomic_DNA"/>
</dbReference>
<evidence type="ECO:0000256" key="1">
    <source>
        <dbReference type="SAM" id="MobiDB-lite"/>
    </source>
</evidence>
<proteinExistence type="predicted"/>
<accession>A0A7L7KR97</accession>
<sequence>MNIIKIGLVLLTGAGFGFGVDKLADTEMFPKDYDGYGHMEDDGYYGHMGGGCHGDGDFLEHMLDELSDEELLLVQGKIDELLIEYSITLEELNDNYEVRYDFMNDLMDFLEENEIDYHNHGGNHDHDDHDDEDDWHGGMGMH</sequence>
<feature type="region of interest" description="Disordered" evidence="1">
    <location>
        <begin position="120"/>
        <end position="142"/>
    </location>
</feature>
<name>A0A7L7KR97_9MOLU</name>
<protein>
    <submittedName>
        <fullName evidence="2">Uncharacterized protein</fullName>
    </submittedName>
</protein>
<dbReference type="KEGG" id="xcl:G4Z02_05650"/>
<dbReference type="AlphaFoldDB" id="A0A7L7KR97"/>
<evidence type="ECO:0000313" key="3">
    <source>
        <dbReference type="Proteomes" id="UP000514720"/>
    </source>
</evidence>
<evidence type="ECO:0000313" key="2">
    <source>
        <dbReference type="EMBL" id="QMS85253.1"/>
    </source>
</evidence>
<reference evidence="2 3" key="1">
    <citation type="submission" date="2020-02" db="EMBL/GenBank/DDBJ databases">
        <authorList>
            <person name="Zheng R.K."/>
            <person name="Sun C.M."/>
        </authorList>
    </citation>
    <scope>NUCLEOTIDE SEQUENCE [LARGE SCALE GENOMIC DNA]</scope>
    <source>
        <strain evidence="3">zrk13</strain>
    </source>
</reference>
<dbReference type="RefSeq" id="WP_258877039.1">
    <property type="nucleotide sequence ID" value="NZ_CP048914.1"/>
</dbReference>
<keyword evidence="3" id="KW-1185">Reference proteome</keyword>